<evidence type="ECO:0000256" key="9">
    <source>
        <dbReference type="ARBA" id="ARBA00022822"/>
    </source>
</evidence>
<evidence type="ECO:0000256" key="11">
    <source>
        <dbReference type="ARBA" id="ARBA00023141"/>
    </source>
</evidence>
<gene>
    <name evidence="15 19" type="primary">trpE</name>
    <name evidence="19" type="ORF">Epro_0708</name>
</gene>
<evidence type="ECO:0000256" key="5">
    <source>
        <dbReference type="ARBA" id="ARBA00012266"/>
    </source>
</evidence>
<feature type="domain" description="Chorismate-utilising enzyme C-terminal" evidence="17">
    <location>
        <begin position="219"/>
        <end position="472"/>
    </location>
</feature>
<dbReference type="GO" id="GO:0004049">
    <property type="term" value="F:anthranilate synthase activity"/>
    <property type="evidence" value="ECO:0007669"/>
    <property type="project" value="UniProtKB-EC"/>
</dbReference>
<accession>A0A0G3WJP7</accession>
<comment type="similarity">
    <text evidence="3 15">Belongs to the anthranilate synthase component I family.</text>
</comment>
<evidence type="ECO:0000313" key="19">
    <source>
        <dbReference type="EMBL" id="AKL98087.1"/>
    </source>
</evidence>
<comment type="function">
    <text evidence="13 15">Part of a heterotetrameric complex that catalyzes the two-step biosynthesis of anthranilate, an intermediate in the biosynthesis of L-tryptophan. In the first step, the glutamine-binding beta subunit (TrpG) of anthranilate synthase (AS) provides the glutamine amidotransferase activity which generates ammonia as a substrate that, along with chorismate, is used in the second step, catalyzed by the large alpha subunit of AS (TrpE) to produce anthranilate. In the absence of TrpG, TrpE can synthesize anthranilate directly from chorismate and high concentrations of ammonia.</text>
</comment>
<dbReference type="STRING" id="1408281.Epro_0708"/>
<keyword evidence="8 15" id="KW-0479">Metal-binding</keyword>
<organism evidence="19 20">
    <name type="scientific">Endomicrobium proavitum</name>
    <dbReference type="NCBI Taxonomy" id="1408281"/>
    <lineage>
        <taxon>Bacteria</taxon>
        <taxon>Pseudomonadati</taxon>
        <taxon>Elusimicrobiota</taxon>
        <taxon>Endomicrobiia</taxon>
        <taxon>Endomicrobiales</taxon>
        <taxon>Endomicrobiaceae</taxon>
        <taxon>Endomicrobium</taxon>
    </lineage>
</organism>
<evidence type="ECO:0000256" key="3">
    <source>
        <dbReference type="ARBA" id="ARBA00009562"/>
    </source>
</evidence>
<dbReference type="PATRIC" id="fig|1408281.3.peg.726"/>
<evidence type="ECO:0000256" key="6">
    <source>
        <dbReference type="ARBA" id="ARBA00020653"/>
    </source>
</evidence>
<dbReference type="Pfam" id="PF00425">
    <property type="entry name" value="Chorismate_bind"/>
    <property type="match status" value="1"/>
</dbReference>
<evidence type="ECO:0000256" key="4">
    <source>
        <dbReference type="ARBA" id="ARBA00011575"/>
    </source>
</evidence>
<comment type="cofactor">
    <cofactor evidence="1 15">
        <name>Mg(2+)</name>
        <dbReference type="ChEBI" id="CHEBI:18420"/>
    </cofactor>
</comment>
<keyword evidence="7 15" id="KW-0028">Amino-acid biosynthesis</keyword>
<dbReference type="OrthoDB" id="9803598at2"/>
<dbReference type="RefSeq" id="WP_052571579.1">
    <property type="nucleotide sequence ID" value="NZ_CP009498.1"/>
</dbReference>
<evidence type="ECO:0000256" key="14">
    <source>
        <dbReference type="ARBA" id="ARBA00047683"/>
    </source>
</evidence>
<dbReference type="InterPro" id="IPR006805">
    <property type="entry name" value="Anth_synth_I_N"/>
</dbReference>
<dbReference type="Gene3D" id="3.60.120.10">
    <property type="entry name" value="Anthranilate synthase"/>
    <property type="match status" value="1"/>
</dbReference>
<evidence type="ECO:0000259" key="17">
    <source>
        <dbReference type="Pfam" id="PF00425"/>
    </source>
</evidence>
<dbReference type="SUPFAM" id="SSF56322">
    <property type="entry name" value="ADC synthase"/>
    <property type="match status" value="1"/>
</dbReference>
<proteinExistence type="inferred from homology"/>
<feature type="coiled-coil region" evidence="16">
    <location>
        <begin position="175"/>
        <end position="202"/>
    </location>
</feature>
<evidence type="ECO:0000256" key="2">
    <source>
        <dbReference type="ARBA" id="ARBA00004873"/>
    </source>
</evidence>
<keyword evidence="9 15" id="KW-0822">Tryptophan biosynthesis</keyword>
<dbReference type="InterPro" id="IPR019999">
    <property type="entry name" value="Anth_synth_I-like"/>
</dbReference>
<dbReference type="AlphaFoldDB" id="A0A0G3WJP7"/>
<keyword evidence="16" id="KW-0175">Coiled coil</keyword>
<keyword evidence="10 15" id="KW-0460">Magnesium</keyword>
<dbReference type="GO" id="GO:0000162">
    <property type="term" value="P:L-tryptophan biosynthetic process"/>
    <property type="evidence" value="ECO:0007669"/>
    <property type="project" value="UniProtKB-UniPathway"/>
</dbReference>
<dbReference type="UniPathway" id="UPA00035">
    <property type="reaction ID" value="UER00040"/>
</dbReference>
<keyword evidence="12 15" id="KW-0456">Lyase</keyword>
<evidence type="ECO:0000256" key="1">
    <source>
        <dbReference type="ARBA" id="ARBA00001946"/>
    </source>
</evidence>
<dbReference type="PANTHER" id="PTHR11236:SF48">
    <property type="entry name" value="ISOCHORISMATE SYNTHASE MENF"/>
    <property type="match status" value="1"/>
</dbReference>
<evidence type="ECO:0000259" key="18">
    <source>
        <dbReference type="Pfam" id="PF04715"/>
    </source>
</evidence>
<evidence type="ECO:0000256" key="10">
    <source>
        <dbReference type="ARBA" id="ARBA00022842"/>
    </source>
</evidence>
<keyword evidence="20" id="KW-1185">Reference proteome</keyword>
<dbReference type="EMBL" id="CP009498">
    <property type="protein sequence ID" value="AKL98087.1"/>
    <property type="molecule type" value="Genomic_DNA"/>
</dbReference>
<dbReference type="KEGG" id="epo:Epro_0708"/>
<sequence>MIKPTPEQAEKYFKDYTVIPIYKELFADVKTSVEVLRNFVAQNKKCFLLESVESVENWGRYSFLGCDPTVSIQYNDGKAVITAGDKKETKIENPAVVLRGILSRYKSPKIAELPPFTGGLVGYFSYDYIKYVEKSLNLTNRNAENFDDLHLMLFDKVIAFDHFKQKIFIIVNAPVQDFENSFKKAQQEIDVLEKLILSQLKESNVKSGLKSELNLLHNEEDFSKMIATIKHHIHEGDIFQAVISNGIEAQFEGNLLQTYRTLRTINPSPYMFYLNFADSEIAGASPETLVTLKDGELTNYALAGTTKRGKTPKEDDELIAALLSDEKELSEHNMLVDLGRNDLGKISEFGSVKVEEYMKILKFSHVSHIASVIKGKIKSGYDQFDAVAAVLPAGTLSGAPKIKACEIINSLEKHKRGTYGGAIGYIDFTGNMDMCIAIRMAKFQNGKIYVQAGAGIVADSNPQKEFQECLNKAQAVVSAIKIASEGDAK</sequence>
<protein>
    <recommendedName>
        <fullName evidence="6 15">Anthranilate synthase component 1</fullName>
        <ecNumber evidence="5 15">4.1.3.27</ecNumber>
    </recommendedName>
</protein>
<dbReference type="InterPro" id="IPR005256">
    <property type="entry name" value="Anth_synth_I_PabB"/>
</dbReference>
<comment type="catalytic activity">
    <reaction evidence="14 15">
        <text>chorismate + L-glutamine = anthranilate + pyruvate + L-glutamate + H(+)</text>
        <dbReference type="Rhea" id="RHEA:21732"/>
        <dbReference type="ChEBI" id="CHEBI:15361"/>
        <dbReference type="ChEBI" id="CHEBI:15378"/>
        <dbReference type="ChEBI" id="CHEBI:16567"/>
        <dbReference type="ChEBI" id="CHEBI:29748"/>
        <dbReference type="ChEBI" id="CHEBI:29985"/>
        <dbReference type="ChEBI" id="CHEBI:58359"/>
        <dbReference type="EC" id="4.1.3.27"/>
    </reaction>
</comment>
<keyword evidence="11 15" id="KW-0057">Aromatic amino acid biosynthesis</keyword>
<evidence type="ECO:0000256" key="12">
    <source>
        <dbReference type="ARBA" id="ARBA00023239"/>
    </source>
</evidence>
<dbReference type="EC" id="4.1.3.27" evidence="5 15"/>
<reference evidence="19 20" key="1">
    <citation type="submission" date="2014-09" db="EMBL/GenBank/DDBJ databases">
        <title>Complete genome sequence of Endomicrobium proavitum.</title>
        <authorList>
            <person name="Zheng H."/>
        </authorList>
    </citation>
    <scope>NUCLEOTIDE SEQUENCE [LARGE SCALE GENOMIC DNA]</scope>
    <source>
        <strain evidence="19 20">Rsa215</strain>
    </source>
</reference>
<dbReference type="InterPro" id="IPR005801">
    <property type="entry name" value="ADC_synthase"/>
</dbReference>
<dbReference type="PANTHER" id="PTHR11236">
    <property type="entry name" value="AMINOBENZOATE/ANTHRANILATE SYNTHASE"/>
    <property type="match status" value="1"/>
</dbReference>
<dbReference type="NCBIfam" id="TIGR00564">
    <property type="entry name" value="trpE_most"/>
    <property type="match status" value="1"/>
</dbReference>
<evidence type="ECO:0000256" key="8">
    <source>
        <dbReference type="ARBA" id="ARBA00022723"/>
    </source>
</evidence>
<evidence type="ECO:0000313" key="20">
    <source>
        <dbReference type="Proteomes" id="UP000035337"/>
    </source>
</evidence>
<evidence type="ECO:0000256" key="13">
    <source>
        <dbReference type="ARBA" id="ARBA00025634"/>
    </source>
</evidence>
<evidence type="ECO:0000256" key="7">
    <source>
        <dbReference type="ARBA" id="ARBA00022605"/>
    </source>
</evidence>
<dbReference type="InterPro" id="IPR015890">
    <property type="entry name" value="Chorismate_C"/>
</dbReference>
<dbReference type="Pfam" id="PF04715">
    <property type="entry name" value="Anth_synt_I_N"/>
    <property type="match status" value="1"/>
</dbReference>
<dbReference type="PRINTS" id="PR00095">
    <property type="entry name" value="ANTSNTHASEI"/>
</dbReference>
<evidence type="ECO:0000256" key="16">
    <source>
        <dbReference type="SAM" id="Coils"/>
    </source>
</evidence>
<dbReference type="GO" id="GO:0046872">
    <property type="term" value="F:metal ion binding"/>
    <property type="evidence" value="ECO:0007669"/>
    <property type="project" value="UniProtKB-KW"/>
</dbReference>
<name>A0A0G3WJP7_9BACT</name>
<dbReference type="Proteomes" id="UP000035337">
    <property type="component" value="Chromosome"/>
</dbReference>
<evidence type="ECO:0000256" key="15">
    <source>
        <dbReference type="RuleBase" id="RU364045"/>
    </source>
</evidence>
<feature type="domain" description="Anthranilate synthase component I N-terminal" evidence="18">
    <location>
        <begin position="29"/>
        <end position="169"/>
    </location>
</feature>
<comment type="subunit">
    <text evidence="4 15">Heterotetramer consisting of two non-identical subunits: a beta subunit (TrpG) and a large alpha subunit (TrpE).</text>
</comment>
<comment type="pathway">
    <text evidence="2 15">Amino-acid biosynthesis; L-tryptophan biosynthesis; L-tryptophan from chorismate: step 1/5.</text>
</comment>